<protein>
    <submittedName>
        <fullName evidence="3">Gas vesicle protein</fullName>
    </submittedName>
</protein>
<dbReference type="PANTHER" id="PTHR35792">
    <property type="entry name" value="GENERAL STRESS PROTEIN"/>
    <property type="match status" value="1"/>
</dbReference>
<dbReference type="InterPro" id="IPR052928">
    <property type="entry name" value="Desiccation-related_membrane"/>
</dbReference>
<name>A0A1T4NGS4_9FIRM</name>
<dbReference type="Pfam" id="PF12732">
    <property type="entry name" value="YtxH"/>
    <property type="match status" value="1"/>
</dbReference>
<keyword evidence="4" id="KW-1185">Reference proteome</keyword>
<feature type="compositionally biased region" description="Acidic residues" evidence="1">
    <location>
        <begin position="84"/>
        <end position="97"/>
    </location>
</feature>
<dbReference type="Proteomes" id="UP000196365">
    <property type="component" value="Unassembled WGS sequence"/>
</dbReference>
<dbReference type="RefSeq" id="WP_113802478.1">
    <property type="nucleotide sequence ID" value="NZ_FUWV01000011.1"/>
</dbReference>
<evidence type="ECO:0000313" key="4">
    <source>
        <dbReference type="Proteomes" id="UP000196365"/>
    </source>
</evidence>
<sequence>MAKNKEENFWQGMFFGGLLGGIVGLLLAPQSGKETRKILKKKSKNLPEDILEKKEQVVSKLDDTVDYLKNTSKAITEKMKGGLEEQEQQEEQEEIPENPENSETQNLELEIEETQDFLEEKEDKDTKKE</sequence>
<proteinExistence type="predicted"/>
<keyword evidence="2" id="KW-1133">Transmembrane helix</keyword>
<evidence type="ECO:0000313" key="3">
    <source>
        <dbReference type="EMBL" id="SJZ78217.1"/>
    </source>
</evidence>
<dbReference type="InterPro" id="IPR024623">
    <property type="entry name" value="YtxH"/>
</dbReference>
<dbReference type="EMBL" id="FUWV01000011">
    <property type="protein sequence ID" value="SJZ78217.1"/>
    <property type="molecule type" value="Genomic_DNA"/>
</dbReference>
<keyword evidence="2" id="KW-0472">Membrane</keyword>
<evidence type="ECO:0000256" key="2">
    <source>
        <dbReference type="SAM" id="Phobius"/>
    </source>
</evidence>
<dbReference type="AlphaFoldDB" id="A0A1T4NGS4"/>
<accession>A0A1T4NGS4</accession>
<evidence type="ECO:0000256" key="1">
    <source>
        <dbReference type="SAM" id="MobiDB-lite"/>
    </source>
</evidence>
<organism evidence="3 4">
    <name type="scientific">Garciella nitratireducens DSM 15102</name>
    <dbReference type="NCBI Taxonomy" id="1121911"/>
    <lineage>
        <taxon>Bacteria</taxon>
        <taxon>Bacillati</taxon>
        <taxon>Bacillota</taxon>
        <taxon>Clostridia</taxon>
        <taxon>Eubacteriales</taxon>
        <taxon>Eubacteriaceae</taxon>
        <taxon>Garciella</taxon>
    </lineage>
</organism>
<keyword evidence="2" id="KW-0812">Transmembrane</keyword>
<gene>
    <name evidence="3" type="ORF">SAMN02745973_01665</name>
</gene>
<feature type="transmembrane region" description="Helical" evidence="2">
    <location>
        <begin position="12"/>
        <end position="32"/>
    </location>
</feature>
<feature type="compositionally biased region" description="Acidic residues" evidence="1">
    <location>
        <begin position="109"/>
        <end position="120"/>
    </location>
</feature>
<feature type="region of interest" description="Disordered" evidence="1">
    <location>
        <begin position="78"/>
        <end position="129"/>
    </location>
</feature>
<dbReference type="PANTHER" id="PTHR35792:SF1">
    <property type="entry name" value="SLL0268 PROTEIN"/>
    <property type="match status" value="1"/>
</dbReference>
<reference evidence="3 4" key="1">
    <citation type="submission" date="2017-02" db="EMBL/GenBank/DDBJ databases">
        <authorList>
            <person name="Peterson S.W."/>
        </authorList>
    </citation>
    <scope>NUCLEOTIDE SEQUENCE [LARGE SCALE GENOMIC DNA]</scope>
    <source>
        <strain evidence="3 4">DSM 15102</strain>
    </source>
</reference>